<evidence type="ECO:0000313" key="2">
    <source>
        <dbReference type="Proteomes" id="UP001152531"/>
    </source>
</evidence>
<accession>A0ACA9YEW7</accession>
<reference evidence="1" key="1">
    <citation type="submission" date="2022-06" db="EMBL/GenBank/DDBJ databases">
        <authorList>
            <person name="Legras J.-L."/>
            <person name="Devillers H."/>
            <person name="Grondin C."/>
        </authorList>
    </citation>
    <scope>NUCLEOTIDE SEQUENCE</scope>
    <source>
        <strain evidence="1">CLIB 1444</strain>
    </source>
</reference>
<dbReference type="EMBL" id="CALSDN010000014">
    <property type="protein sequence ID" value="CAH6723287.1"/>
    <property type="molecule type" value="Genomic_DNA"/>
</dbReference>
<protein>
    <submittedName>
        <fullName evidence="1">UPF0641 membrane protein</fullName>
    </submittedName>
</protein>
<comment type="caution">
    <text evidence="1">The sequence shown here is derived from an EMBL/GenBank/DDBJ whole genome shotgun (WGS) entry which is preliminary data.</text>
</comment>
<dbReference type="Proteomes" id="UP001152531">
    <property type="component" value="Unassembled WGS sequence"/>
</dbReference>
<evidence type="ECO:0000313" key="1">
    <source>
        <dbReference type="EMBL" id="CAH6723287.1"/>
    </source>
</evidence>
<keyword evidence="2" id="KW-1185">Reference proteome</keyword>
<sequence length="219" mass="24678">MPMLGNKYILAIDIISLGLGINGMVAVANLPLPPHLQAAGPWQFLTNLSLMLSNIVFALGVIAHATKSSTIFQWKNRLGPFGLIMEMIVFMVYWPLRLFFLHLLVKNIDDFRATLFIDLSIHLMPVVSLLVDFMWFSPTCTITNSQALAICLVATGGYWSWLHRIVDLENGAEFPYNFLNVDSTVVRGVIFTFVGLVAFLNFVLIQMVYRSVVSERKHQ</sequence>
<gene>
    <name evidence="1" type="ORF">CLIB1444_14S00716</name>
</gene>
<name>A0ACA9YEW7_9ASCO</name>
<organism evidence="1 2">
    <name type="scientific">[Candida] jaroonii</name>
    <dbReference type="NCBI Taxonomy" id="467808"/>
    <lineage>
        <taxon>Eukaryota</taxon>
        <taxon>Fungi</taxon>
        <taxon>Dikarya</taxon>
        <taxon>Ascomycota</taxon>
        <taxon>Saccharomycotina</taxon>
        <taxon>Pichiomycetes</taxon>
        <taxon>Debaryomycetaceae</taxon>
        <taxon>Yamadazyma</taxon>
    </lineage>
</organism>
<proteinExistence type="predicted"/>